<keyword evidence="6" id="KW-0809">Transit peptide</keyword>
<dbReference type="PANTHER" id="PTHR11504">
    <property type="entry name" value="CYTOCHROME C OXIDASE POLYPEPTIDE VIA"/>
    <property type="match status" value="1"/>
</dbReference>
<name>A0A553NJK9_9TELE</name>
<evidence type="ECO:0000256" key="12">
    <source>
        <dbReference type="RuleBase" id="RU004397"/>
    </source>
</evidence>
<proteinExistence type="inferred from homology"/>
<protein>
    <recommendedName>
        <fullName evidence="12">Cytochrome c oxidase subunit</fullName>
    </recommendedName>
    <alternativeName>
        <fullName evidence="12">Cytochrome c oxidase polypeptide VIa</fullName>
    </alternativeName>
</protein>
<accession>A0A553NJK9</accession>
<comment type="similarity">
    <text evidence="3 11">Belongs to the cytochrome c oxidase subunit 6A family.</text>
</comment>
<dbReference type="SUPFAM" id="SSF81411">
    <property type="entry name" value="Mitochondrial cytochrome c oxidase subunit VIa"/>
    <property type="match status" value="1"/>
</dbReference>
<gene>
    <name evidence="13" type="ORF">DNTS_015209</name>
</gene>
<dbReference type="GO" id="GO:0016491">
    <property type="term" value="F:oxidoreductase activity"/>
    <property type="evidence" value="ECO:0007669"/>
    <property type="project" value="UniProtKB-KW"/>
</dbReference>
<dbReference type="OrthoDB" id="5947505at2759"/>
<dbReference type="Pfam" id="PF02046">
    <property type="entry name" value="COX6A"/>
    <property type="match status" value="1"/>
</dbReference>
<dbReference type="GO" id="GO:0030234">
    <property type="term" value="F:enzyme regulator activity"/>
    <property type="evidence" value="ECO:0007669"/>
    <property type="project" value="TreeGrafter"/>
</dbReference>
<evidence type="ECO:0000256" key="8">
    <source>
        <dbReference type="ARBA" id="ARBA00023002"/>
    </source>
</evidence>
<comment type="subcellular location">
    <subcellularLocation>
        <location evidence="1">Mitochondrion inner membrane</location>
        <topology evidence="1">Single-pass membrane protein</topology>
    </subcellularLocation>
</comment>
<sequence>MASSGRLFQKLFKSHVLIPKRQIADAPHGEHSVVVCMVHTYIKEHEHPHERPEFVPYAHLRIRTKRYPWGDGNKTLFHNPHVNALPDGYEDVDD</sequence>
<dbReference type="GO" id="GO:0006123">
    <property type="term" value="P:mitochondrial electron transport, cytochrome c to oxygen"/>
    <property type="evidence" value="ECO:0007669"/>
    <property type="project" value="TreeGrafter"/>
</dbReference>
<dbReference type="STRING" id="623744.A0A553NJK9"/>
<evidence type="ECO:0000256" key="11">
    <source>
        <dbReference type="RuleBase" id="RU004396"/>
    </source>
</evidence>
<comment type="pathway">
    <text evidence="2">Energy metabolism; oxidative phosphorylation.</text>
</comment>
<dbReference type="AlphaFoldDB" id="A0A553NJK9"/>
<dbReference type="FunFam" id="4.10.95.10:FF:000001">
    <property type="entry name" value="Cytochrome c oxidase subunit 6A, mitochondrial"/>
    <property type="match status" value="1"/>
</dbReference>
<evidence type="ECO:0000313" key="13">
    <source>
        <dbReference type="EMBL" id="TRY65604.1"/>
    </source>
</evidence>
<keyword evidence="14" id="KW-1185">Reference proteome</keyword>
<dbReference type="Gene3D" id="4.10.95.10">
    <property type="entry name" value="Cytochrome c oxidase, subunit VIa"/>
    <property type="match status" value="1"/>
</dbReference>
<evidence type="ECO:0000256" key="1">
    <source>
        <dbReference type="ARBA" id="ARBA00004434"/>
    </source>
</evidence>
<evidence type="ECO:0000256" key="3">
    <source>
        <dbReference type="ARBA" id="ARBA00005553"/>
    </source>
</evidence>
<evidence type="ECO:0000256" key="6">
    <source>
        <dbReference type="ARBA" id="ARBA00022946"/>
    </source>
</evidence>
<dbReference type="GO" id="GO:0005743">
    <property type="term" value="C:mitochondrial inner membrane"/>
    <property type="evidence" value="ECO:0007669"/>
    <property type="project" value="UniProtKB-SubCell"/>
</dbReference>
<dbReference type="InterPro" id="IPR018507">
    <property type="entry name" value="Cyt_c_oxidase_su6a_CS"/>
</dbReference>
<evidence type="ECO:0000256" key="5">
    <source>
        <dbReference type="ARBA" id="ARBA00022792"/>
    </source>
</evidence>
<keyword evidence="8" id="KW-0560">Oxidoreductase</keyword>
<evidence type="ECO:0000256" key="9">
    <source>
        <dbReference type="ARBA" id="ARBA00023128"/>
    </source>
</evidence>
<dbReference type="InterPro" id="IPR036418">
    <property type="entry name" value="Cyt_c_oxidase_su6a_sf"/>
</dbReference>
<keyword evidence="7" id="KW-1133">Transmembrane helix</keyword>
<reference evidence="13 14" key="1">
    <citation type="journal article" date="2019" name="Sci. Data">
        <title>Hybrid genome assembly and annotation of Danionella translucida.</title>
        <authorList>
            <person name="Kadobianskyi M."/>
            <person name="Schulze L."/>
            <person name="Schuelke M."/>
            <person name="Judkewitz B."/>
        </authorList>
    </citation>
    <scope>NUCLEOTIDE SEQUENCE [LARGE SCALE GENOMIC DNA]</scope>
    <source>
        <strain evidence="13 14">Bolton</strain>
    </source>
</reference>
<evidence type="ECO:0000256" key="4">
    <source>
        <dbReference type="ARBA" id="ARBA00022692"/>
    </source>
</evidence>
<keyword evidence="10 12" id="KW-0472">Membrane</keyword>
<dbReference type="InterPro" id="IPR001349">
    <property type="entry name" value="Cyt_c_oxidase_su6a"/>
</dbReference>
<evidence type="ECO:0000256" key="10">
    <source>
        <dbReference type="ARBA" id="ARBA00023136"/>
    </source>
</evidence>
<evidence type="ECO:0000256" key="2">
    <source>
        <dbReference type="ARBA" id="ARBA00004673"/>
    </source>
</evidence>
<comment type="caution">
    <text evidence="13">The sequence shown here is derived from an EMBL/GenBank/DDBJ whole genome shotgun (WGS) entry which is preliminary data.</text>
</comment>
<dbReference type="UniPathway" id="UPA00705"/>
<organism evidence="13 14">
    <name type="scientific">Danionella cerebrum</name>
    <dbReference type="NCBI Taxonomy" id="2873325"/>
    <lineage>
        <taxon>Eukaryota</taxon>
        <taxon>Metazoa</taxon>
        <taxon>Chordata</taxon>
        <taxon>Craniata</taxon>
        <taxon>Vertebrata</taxon>
        <taxon>Euteleostomi</taxon>
        <taxon>Actinopterygii</taxon>
        <taxon>Neopterygii</taxon>
        <taxon>Teleostei</taxon>
        <taxon>Ostariophysi</taxon>
        <taxon>Cypriniformes</taxon>
        <taxon>Danionidae</taxon>
        <taxon>Danioninae</taxon>
        <taxon>Danionella</taxon>
    </lineage>
</organism>
<dbReference type="PANTHER" id="PTHR11504:SF0">
    <property type="entry name" value="CYTOCHROME C OXIDASE SUBUNIT"/>
    <property type="match status" value="1"/>
</dbReference>
<dbReference type="PROSITE" id="PS01329">
    <property type="entry name" value="COX6A"/>
    <property type="match status" value="1"/>
</dbReference>
<evidence type="ECO:0000256" key="7">
    <source>
        <dbReference type="ARBA" id="ARBA00022989"/>
    </source>
</evidence>
<keyword evidence="9 12" id="KW-0496">Mitochondrion</keyword>
<keyword evidence="5 12" id="KW-0999">Mitochondrion inner membrane</keyword>
<dbReference type="Proteomes" id="UP000316079">
    <property type="component" value="Unassembled WGS sequence"/>
</dbReference>
<evidence type="ECO:0000313" key="14">
    <source>
        <dbReference type="Proteomes" id="UP000316079"/>
    </source>
</evidence>
<keyword evidence="4" id="KW-0812">Transmembrane</keyword>
<dbReference type="EMBL" id="SRMA01026904">
    <property type="protein sequence ID" value="TRY65604.1"/>
    <property type="molecule type" value="Genomic_DNA"/>
</dbReference>